<gene>
    <name evidence="4" type="ORF">W97_07905</name>
</gene>
<evidence type="ECO:0000256" key="1">
    <source>
        <dbReference type="SAM" id="MobiDB-lite"/>
    </source>
</evidence>
<dbReference type="EMBL" id="JH767599">
    <property type="protein sequence ID" value="EON68647.1"/>
    <property type="molecule type" value="Genomic_DNA"/>
</dbReference>
<dbReference type="RefSeq" id="XP_007783964.1">
    <property type="nucleotide sequence ID" value="XM_007785774.1"/>
</dbReference>
<keyword evidence="2" id="KW-0812">Transmembrane</keyword>
<feature type="signal peptide" evidence="3">
    <location>
        <begin position="1"/>
        <end position="19"/>
    </location>
</feature>
<feature type="transmembrane region" description="Helical" evidence="2">
    <location>
        <begin position="35"/>
        <end position="56"/>
    </location>
</feature>
<dbReference type="Proteomes" id="UP000016924">
    <property type="component" value="Unassembled WGS sequence"/>
</dbReference>
<dbReference type="OrthoDB" id="10581335at2759"/>
<evidence type="ECO:0000256" key="2">
    <source>
        <dbReference type="SAM" id="Phobius"/>
    </source>
</evidence>
<proteinExistence type="predicted"/>
<feature type="region of interest" description="Disordered" evidence="1">
    <location>
        <begin position="281"/>
        <end position="314"/>
    </location>
</feature>
<feature type="region of interest" description="Disordered" evidence="1">
    <location>
        <begin position="111"/>
        <end position="139"/>
    </location>
</feature>
<organism evidence="4 5">
    <name type="scientific">Coniosporium apollinis (strain CBS 100218)</name>
    <name type="common">Rock-inhabiting black yeast</name>
    <dbReference type="NCBI Taxonomy" id="1168221"/>
    <lineage>
        <taxon>Eukaryota</taxon>
        <taxon>Fungi</taxon>
        <taxon>Dikarya</taxon>
        <taxon>Ascomycota</taxon>
        <taxon>Pezizomycotina</taxon>
        <taxon>Dothideomycetes</taxon>
        <taxon>Dothideomycetes incertae sedis</taxon>
        <taxon>Coniosporium</taxon>
    </lineage>
</organism>
<feature type="region of interest" description="Disordered" evidence="1">
    <location>
        <begin position="626"/>
        <end position="645"/>
    </location>
</feature>
<feature type="region of interest" description="Disordered" evidence="1">
    <location>
        <begin position="684"/>
        <end position="788"/>
    </location>
</feature>
<dbReference type="AlphaFoldDB" id="R7Z3C3"/>
<evidence type="ECO:0000256" key="3">
    <source>
        <dbReference type="SAM" id="SignalP"/>
    </source>
</evidence>
<keyword evidence="5" id="KW-1185">Reference proteome</keyword>
<dbReference type="STRING" id="1168221.R7Z3C3"/>
<feature type="compositionally biased region" description="Pro residues" evidence="1">
    <location>
        <begin position="741"/>
        <end position="780"/>
    </location>
</feature>
<feature type="compositionally biased region" description="Low complexity" evidence="1">
    <location>
        <begin position="281"/>
        <end position="295"/>
    </location>
</feature>
<keyword evidence="2" id="KW-1133">Transmembrane helix</keyword>
<keyword evidence="3" id="KW-0732">Signal</keyword>
<evidence type="ECO:0000313" key="4">
    <source>
        <dbReference type="EMBL" id="EON68647.1"/>
    </source>
</evidence>
<feature type="transmembrane region" description="Helical" evidence="2">
    <location>
        <begin position="68"/>
        <end position="89"/>
    </location>
</feature>
<dbReference type="HOGENOM" id="CLU_302473_0_0_1"/>
<dbReference type="eggNOG" id="ENOG502QQEE">
    <property type="taxonomic scope" value="Eukaryota"/>
</dbReference>
<dbReference type="PRINTS" id="PR01217">
    <property type="entry name" value="PRICHEXTENSN"/>
</dbReference>
<feature type="chain" id="PRO_5004450414" evidence="3">
    <location>
        <begin position="20"/>
        <end position="986"/>
    </location>
</feature>
<feature type="compositionally biased region" description="Low complexity" evidence="1">
    <location>
        <begin position="708"/>
        <end position="740"/>
    </location>
</feature>
<accession>R7Z3C3</accession>
<sequence length="986" mass="105617">MFFFLVSFLLAFAAYGTLAAAVIDALMGICDLRKGVEFSCLAVCVGRLLLWAFGMAMDCPMFYDDMSIATIFTSLTVVFVVFCVLVWRYSRRPVTALVLLTTRLVTRSLSRDTAQRRDDTNGPPIDNQHRGEDGELKDLEQPKAPAKVGAEAAVKVDLIRKVTHAKDEGRVQRLILQQPGFDRPTPTRVEERSSLDFLHTVEGRWTREAMPTEKATPASDAQQDLEARPARIQAQAHGTAAVVVAAQPGPVPHAVEVQTTVTELSPQTSSPALPAYLLACPSSSRKPRSRPAADSVHGSRVCKPQQASSTRHSCERCASHTEVAAPPADPVGPPIIPLAPSPAAFALDANGGDPMELEPDADPEVMPGTPIIPLAPPPAASALDADGGDPMEWEPVVDPEAVPLIAFSRLSLGTPGPPASRGIIRASRRDGQAAAFFAALDDGTPASSMRYGYRVPAAASQVLPAPAAAPSSSSTAQLLTAQAPVLPHLPRKDAVLPRPPPQSLPQPLFQAADQLQGFQQAAVPPPAPAPAPAPAPVQLPAPASREAKRLRLRLARSRSLMPARRFAPCVARRSQPPQAPLVQLPLPPALAPDVLPAVRPVPAPVLQTQPPALLYVPPALAPAPEVPPAVPHHAPPAPAPAPQVFPAVQHQGPLAPAAAPPAQGGQPIFLRRRAPQVLRDVPRPRILVPPPQRPVPQAQPAAPPQEPLAPAAAAQGQPGQQHHGPPAPAAVPGGQPAAPHHAPPAPAAPFQAPPAAPPAAPPPPQAAPPPPAQPAQPAAPPEEGSEAWGELQQKLFRGQDWRKAKNYLALMKWADRKVHLRHWAERSTIQVNKVLKLAYETDTTIIPTEEQLEDIFRAGKMCEFLADFLNWRAREDGYVAAEKLLESMPEEVDIFIEEFLADTNTYLEALGKILPAKQFLILKFRDDTTKMTTAWKRYNPSRAGLADVTESLLLSSRNSPAGFLRTAQVVFRWLWETRPPNVRGQR</sequence>
<protein>
    <submittedName>
        <fullName evidence="4">Uncharacterized protein</fullName>
    </submittedName>
</protein>
<feature type="compositionally biased region" description="Pro residues" evidence="1">
    <location>
        <begin position="626"/>
        <end position="643"/>
    </location>
</feature>
<feature type="compositionally biased region" description="Basic and acidic residues" evidence="1">
    <location>
        <begin position="111"/>
        <end position="120"/>
    </location>
</feature>
<evidence type="ECO:0000313" key="5">
    <source>
        <dbReference type="Proteomes" id="UP000016924"/>
    </source>
</evidence>
<dbReference type="OMA" id="RWTREAM"/>
<reference evidence="5" key="1">
    <citation type="submission" date="2012-06" db="EMBL/GenBank/DDBJ databases">
        <title>The genome sequence of Coniosporium apollinis CBS 100218.</title>
        <authorList>
            <consortium name="The Broad Institute Genome Sequencing Platform"/>
            <person name="Cuomo C."/>
            <person name="Gorbushina A."/>
            <person name="Noack S."/>
            <person name="Walker B."/>
            <person name="Young S.K."/>
            <person name="Zeng Q."/>
            <person name="Gargeya S."/>
            <person name="Fitzgerald M."/>
            <person name="Haas B."/>
            <person name="Abouelleil A."/>
            <person name="Alvarado L."/>
            <person name="Arachchi H.M."/>
            <person name="Berlin A.M."/>
            <person name="Chapman S.B."/>
            <person name="Goldberg J."/>
            <person name="Griggs A."/>
            <person name="Gujja S."/>
            <person name="Hansen M."/>
            <person name="Howarth C."/>
            <person name="Imamovic A."/>
            <person name="Larimer J."/>
            <person name="McCowan C."/>
            <person name="Montmayeur A."/>
            <person name="Murphy C."/>
            <person name="Neiman D."/>
            <person name="Pearson M."/>
            <person name="Priest M."/>
            <person name="Roberts A."/>
            <person name="Saif S."/>
            <person name="Shea T."/>
            <person name="Sisk P."/>
            <person name="Sykes S."/>
            <person name="Wortman J."/>
            <person name="Nusbaum C."/>
            <person name="Birren B."/>
        </authorList>
    </citation>
    <scope>NUCLEOTIDE SEQUENCE [LARGE SCALE GENOMIC DNA]</scope>
    <source>
        <strain evidence="5">CBS 100218</strain>
    </source>
</reference>
<name>R7Z3C3_CONA1</name>
<dbReference type="GeneID" id="19905216"/>
<feature type="compositionally biased region" description="Basic and acidic residues" evidence="1">
    <location>
        <begin position="127"/>
        <end position="139"/>
    </location>
</feature>
<keyword evidence="2" id="KW-0472">Membrane</keyword>